<name>A0A1C3XW37_9HYPH</name>
<feature type="compositionally biased region" description="Basic and acidic residues" evidence="1">
    <location>
        <begin position="10"/>
        <end position="29"/>
    </location>
</feature>
<sequence length="193" mass="21045">MEPGNLRAPESSRHRSDDSRRAAVERSGLDSDGNVQSRCAATQVAAHRRVRRIRHRQGGTARARRLDEPGNRTGGPVSNKRAPGSAAGRRVEDVTLTPAGSSQSGPVPNRPRPGRHHAAANQEWHSRHHRSRRGGRARATLESSGDRGSLQSAKHAPRTRRSCTFVTSSSMPWGDGKKKRRDLIAALNMPMPA</sequence>
<evidence type="ECO:0000313" key="2">
    <source>
        <dbReference type="EMBL" id="SCB56472.1"/>
    </source>
</evidence>
<evidence type="ECO:0000313" key="3">
    <source>
        <dbReference type="Proteomes" id="UP000198723"/>
    </source>
</evidence>
<evidence type="ECO:0000256" key="1">
    <source>
        <dbReference type="SAM" id="MobiDB-lite"/>
    </source>
</evidence>
<feature type="compositionally biased region" description="Basic residues" evidence="1">
    <location>
        <begin position="46"/>
        <end position="57"/>
    </location>
</feature>
<dbReference type="AlphaFoldDB" id="A0A1C3XW37"/>
<dbReference type="Proteomes" id="UP000198723">
    <property type="component" value="Unassembled WGS sequence"/>
</dbReference>
<protein>
    <submittedName>
        <fullName evidence="2">Uncharacterized protein</fullName>
    </submittedName>
</protein>
<organism evidence="2 3">
    <name type="scientific">Rhizobium aethiopicum</name>
    <dbReference type="NCBI Taxonomy" id="1138170"/>
    <lineage>
        <taxon>Bacteria</taxon>
        <taxon>Pseudomonadati</taxon>
        <taxon>Pseudomonadota</taxon>
        <taxon>Alphaproteobacteria</taxon>
        <taxon>Hyphomicrobiales</taxon>
        <taxon>Rhizobiaceae</taxon>
        <taxon>Rhizobium/Agrobacterium group</taxon>
        <taxon>Rhizobium</taxon>
    </lineage>
</organism>
<feature type="compositionally biased region" description="Basic residues" evidence="1">
    <location>
        <begin position="126"/>
        <end position="136"/>
    </location>
</feature>
<feature type="region of interest" description="Disordered" evidence="1">
    <location>
        <begin position="1"/>
        <end position="177"/>
    </location>
</feature>
<feature type="compositionally biased region" description="Polar residues" evidence="1">
    <location>
        <begin position="162"/>
        <end position="171"/>
    </location>
</feature>
<reference evidence="2 3" key="1">
    <citation type="submission" date="2016-08" db="EMBL/GenBank/DDBJ databases">
        <authorList>
            <person name="Seilhamer J.J."/>
        </authorList>
    </citation>
    <scope>NUCLEOTIDE SEQUENCE [LARGE SCALE GENOMIC DNA]</scope>
    <source>
        <strain evidence="2 3">HBR26</strain>
    </source>
</reference>
<accession>A0A1C3XW37</accession>
<dbReference type="EMBL" id="FMAJ01000001">
    <property type="protein sequence ID" value="SCB56472.1"/>
    <property type="molecule type" value="Genomic_DNA"/>
</dbReference>
<proteinExistence type="predicted"/>
<gene>
    <name evidence="2" type="ORF">GA0061105_101301</name>
</gene>